<keyword evidence="1" id="KW-0812">Transmembrane</keyword>
<accession>B6WRF6</accession>
<dbReference type="Proteomes" id="UP000003676">
    <property type="component" value="Unassembled WGS sequence"/>
</dbReference>
<dbReference type="PANTHER" id="PTHR33741">
    <property type="entry name" value="TRANSMEMBRANE PROTEIN DDB_G0269096-RELATED"/>
    <property type="match status" value="1"/>
</dbReference>
<organism evidence="3 4">
    <name type="scientific">Desulfovibrio piger ATCC 29098</name>
    <dbReference type="NCBI Taxonomy" id="411464"/>
    <lineage>
        <taxon>Bacteria</taxon>
        <taxon>Pseudomonadati</taxon>
        <taxon>Thermodesulfobacteriota</taxon>
        <taxon>Desulfovibrionia</taxon>
        <taxon>Desulfovibrionales</taxon>
        <taxon>Desulfovibrionaceae</taxon>
        <taxon>Desulfovibrio</taxon>
    </lineage>
</organism>
<dbReference type="InterPro" id="IPR007065">
    <property type="entry name" value="HPP"/>
</dbReference>
<reference evidence="3 4" key="1">
    <citation type="submission" date="2008-10" db="EMBL/GenBank/DDBJ databases">
        <title>Draft genome sequence of Desulvovibrio piger (ATCC 29098).</title>
        <authorList>
            <person name="Sudarsanam P."/>
            <person name="Ley R."/>
            <person name="Guruge J."/>
            <person name="Turnbaugh P.J."/>
            <person name="Mahowald M."/>
            <person name="Liep D."/>
            <person name="Gordon J."/>
        </authorList>
    </citation>
    <scope>NUCLEOTIDE SEQUENCE [LARGE SCALE GENOMIC DNA]</scope>
    <source>
        <strain evidence="3 4">ATCC 29098</strain>
    </source>
</reference>
<gene>
    <name evidence="3" type="ORF">DESPIG_00646</name>
</gene>
<keyword evidence="1" id="KW-1133">Transmembrane helix</keyword>
<dbReference type="EMBL" id="ABXU01000022">
    <property type="protein sequence ID" value="EEB34543.1"/>
    <property type="molecule type" value="Genomic_DNA"/>
</dbReference>
<dbReference type="STRING" id="901.DESPIGER_0354"/>
<proteinExistence type="predicted"/>
<dbReference type="PANTHER" id="PTHR33741:SF5">
    <property type="entry name" value="TRANSMEMBRANE PROTEIN DDB_G0269096-RELATED"/>
    <property type="match status" value="1"/>
</dbReference>
<feature type="transmembrane region" description="Helical" evidence="1">
    <location>
        <begin position="74"/>
        <end position="96"/>
    </location>
</feature>
<keyword evidence="1" id="KW-0472">Membrane</keyword>
<evidence type="ECO:0000256" key="1">
    <source>
        <dbReference type="SAM" id="Phobius"/>
    </source>
</evidence>
<feature type="transmembrane region" description="Helical" evidence="1">
    <location>
        <begin position="108"/>
        <end position="129"/>
    </location>
</feature>
<reference evidence="3 4" key="2">
    <citation type="submission" date="2008-10" db="EMBL/GenBank/DDBJ databases">
        <authorList>
            <person name="Fulton L."/>
            <person name="Clifton S."/>
            <person name="Fulton B."/>
            <person name="Xu J."/>
            <person name="Minx P."/>
            <person name="Pepin K.H."/>
            <person name="Johnson M."/>
            <person name="Bhonagiri V."/>
            <person name="Nash W.E."/>
            <person name="Mardis E.R."/>
            <person name="Wilson R.K."/>
        </authorList>
    </citation>
    <scope>NUCLEOTIDE SEQUENCE [LARGE SCALE GENOMIC DNA]</scope>
    <source>
        <strain evidence="3 4">ATCC 29098</strain>
    </source>
</reference>
<feature type="transmembrane region" description="Helical" evidence="1">
    <location>
        <begin position="14"/>
        <end position="32"/>
    </location>
</feature>
<dbReference type="InterPro" id="IPR058581">
    <property type="entry name" value="TM_HPP"/>
</dbReference>
<feature type="transmembrane region" description="Helical" evidence="1">
    <location>
        <begin position="44"/>
        <end position="62"/>
    </location>
</feature>
<dbReference type="HOGENOM" id="CLU_1530184_0_0_7"/>
<dbReference type="Pfam" id="PF04982">
    <property type="entry name" value="TM_HPP"/>
    <property type="match status" value="1"/>
</dbReference>
<feature type="domain" description="HPP transmembrane region" evidence="2">
    <location>
        <begin position="2"/>
        <end position="132"/>
    </location>
</feature>
<evidence type="ECO:0000259" key="2">
    <source>
        <dbReference type="Pfam" id="PF04982"/>
    </source>
</evidence>
<comment type="caution">
    <text evidence="3">The sequence shown here is derived from an EMBL/GenBank/DDBJ whole genome shotgun (WGS) entry which is preliminary data.</text>
</comment>
<evidence type="ECO:0000313" key="3">
    <source>
        <dbReference type="EMBL" id="EEB34543.1"/>
    </source>
</evidence>
<protein>
    <submittedName>
        <fullName evidence="3">HPP family protein</fullName>
    </submittedName>
</protein>
<dbReference type="AlphaFoldDB" id="B6WRF6"/>
<sequence>MLVAALDRFVVGDYGVPMLIGSFGASAVLLFAAPDSPLSRPRNLLGGHFFSALVGVACAQWLPPFWAICLCVPTAIAVMMLSGTLHPPGGATALIAVTGGEQIRQLGFWYAVVPCLAGAALMLAVAWVMTAVVYRWGNLHGRVIVGEERDTSALRILSERENARPVRQDAGSRMA</sequence>
<dbReference type="eggNOG" id="COG3448">
    <property type="taxonomic scope" value="Bacteria"/>
</dbReference>
<evidence type="ECO:0000313" key="4">
    <source>
        <dbReference type="Proteomes" id="UP000003676"/>
    </source>
</evidence>
<name>B6WRF6_9BACT</name>